<dbReference type="AlphaFoldDB" id="A0A2W1BX08"/>
<evidence type="ECO:0000256" key="2">
    <source>
        <dbReference type="SAM" id="SignalP"/>
    </source>
</evidence>
<gene>
    <name evidence="3" type="primary">HaOG204795</name>
    <name evidence="3" type="ORF">B5X24_HaOG204795</name>
</gene>
<proteinExistence type="predicted"/>
<feature type="chain" id="PRO_5015838972" evidence="2">
    <location>
        <begin position="22"/>
        <end position="93"/>
    </location>
</feature>
<organism evidence="3 4">
    <name type="scientific">Helicoverpa armigera</name>
    <name type="common">Cotton bollworm</name>
    <name type="synonym">Heliothis armigera</name>
    <dbReference type="NCBI Taxonomy" id="29058"/>
    <lineage>
        <taxon>Eukaryota</taxon>
        <taxon>Metazoa</taxon>
        <taxon>Ecdysozoa</taxon>
        <taxon>Arthropoda</taxon>
        <taxon>Hexapoda</taxon>
        <taxon>Insecta</taxon>
        <taxon>Pterygota</taxon>
        <taxon>Neoptera</taxon>
        <taxon>Endopterygota</taxon>
        <taxon>Lepidoptera</taxon>
        <taxon>Glossata</taxon>
        <taxon>Ditrysia</taxon>
        <taxon>Noctuoidea</taxon>
        <taxon>Noctuidae</taxon>
        <taxon>Heliothinae</taxon>
        <taxon>Helicoverpa</taxon>
    </lineage>
</organism>
<evidence type="ECO:0000313" key="3">
    <source>
        <dbReference type="EMBL" id="PZC76283.1"/>
    </source>
</evidence>
<dbReference type="Proteomes" id="UP000249218">
    <property type="component" value="Unassembled WGS sequence"/>
</dbReference>
<sequence length="93" mass="9367">MKLALAIVFVVAIWQLGEVTSAPSSAPSAPVSTGLTAAASTTTVKPWTQKIKDGLGKFLQGAAVASAVSQGFKNARGSKHKPSGTAALAPKPH</sequence>
<protein>
    <submittedName>
        <fullName evidence="3">Uncharacterized protein</fullName>
    </submittedName>
</protein>
<reference evidence="3 4" key="1">
    <citation type="journal article" date="2017" name="BMC Biol.">
        <title>Genomic innovations, transcriptional plasticity and gene loss underlying the evolution and divergence of two highly polyphagous and invasive Helicoverpa pest species.</title>
        <authorList>
            <person name="Pearce S.L."/>
            <person name="Clarke D.F."/>
            <person name="East P.D."/>
            <person name="Elfekih S."/>
            <person name="Gordon K.H."/>
            <person name="Jermiin L.S."/>
            <person name="McGaughran A."/>
            <person name="Oakeshott J.G."/>
            <person name="Papanikolaou A."/>
            <person name="Perera O.P."/>
            <person name="Rane R.V."/>
            <person name="Richards S."/>
            <person name="Tay W.T."/>
            <person name="Walsh T.K."/>
            <person name="Anderson A."/>
            <person name="Anderson C.J."/>
            <person name="Asgari S."/>
            <person name="Board P.G."/>
            <person name="Bretschneider A."/>
            <person name="Campbell P.M."/>
            <person name="Chertemps T."/>
            <person name="Christeller J.T."/>
            <person name="Coppin C.W."/>
            <person name="Downes S.J."/>
            <person name="Duan G."/>
            <person name="Farnsworth C.A."/>
            <person name="Good R.T."/>
            <person name="Han L.B."/>
            <person name="Han Y.C."/>
            <person name="Hatje K."/>
            <person name="Horne I."/>
            <person name="Huang Y.P."/>
            <person name="Hughes D.S."/>
            <person name="Jacquin-Joly E."/>
            <person name="James W."/>
            <person name="Jhangiani S."/>
            <person name="Kollmar M."/>
            <person name="Kuwar S.S."/>
            <person name="Li S."/>
            <person name="Liu N.Y."/>
            <person name="Maibeche M.T."/>
            <person name="Miller J.R."/>
            <person name="Montagne N."/>
            <person name="Perry T."/>
            <person name="Qu J."/>
            <person name="Song S.V."/>
            <person name="Sutton G.G."/>
            <person name="Vogel H."/>
            <person name="Walenz B.P."/>
            <person name="Xu W."/>
            <person name="Zhang H.J."/>
            <person name="Zou Z."/>
            <person name="Batterham P."/>
            <person name="Edwards O.R."/>
            <person name="Feyereisen R."/>
            <person name="Gibbs R.A."/>
            <person name="Heckel D.G."/>
            <person name="McGrath A."/>
            <person name="Robin C."/>
            <person name="Scherer S.E."/>
            <person name="Worley K.C."/>
            <person name="Wu Y.D."/>
        </authorList>
    </citation>
    <scope>NUCLEOTIDE SEQUENCE [LARGE SCALE GENOMIC DNA]</scope>
    <source>
        <strain evidence="3">Harm_GR_Male_#8</strain>
        <tissue evidence="3">Whole organism</tissue>
    </source>
</reference>
<accession>A0A2W1BX08</accession>
<feature type="region of interest" description="Disordered" evidence="1">
    <location>
        <begin position="73"/>
        <end position="93"/>
    </location>
</feature>
<dbReference type="EMBL" id="KZ149962">
    <property type="protein sequence ID" value="PZC76283.1"/>
    <property type="molecule type" value="Genomic_DNA"/>
</dbReference>
<evidence type="ECO:0000256" key="1">
    <source>
        <dbReference type="SAM" id="MobiDB-lite"/>
    </source>
</evidence>
<evidence type="ECO:0000313" key="4">
    <source>
        <dbReference type="Proteomes" id="UP000249218"/>
    </source>
</evidence>
<keyword evidence="2" id="KW-0732">Signal</keyword>
<keyword evidence="4" id="KW-1185">Reference proteome</keyword>
<name>A0A2W1BX08_HELAM</name>
<feature type="signal peptide" evidence="2">
    <location>
        <begin position="1"/>
        <end position="21"/>
    </location>
</feature>